<feature type="domain" description="Abortive phage infection protein C-terminal" evidence="1">
    <location>
        <begin position="42"/>
        <end position="220"/>
    </location>
</feature>
<gene>
    <name evidence="2" type="ORF">FPLFYP42_02481</name>
</gene>
<dbReference type="InterPro" id="IPR018891">
    <property type="entry name" value="AIPR_C"/>
</dbReference>
<evidence type="ECO:0000313" key="2">
    <source>
        <dbReference type="EMBL" id="VYU48274.1"/>
    </source>
</evidence>
<sequence>MEKKVTFPVIQGVKQAFLGLVKCKDFVSILSDSDDNMLTNIFEDNVRDFQGYNIVNSEIQSTIENCEDQARFGLLNNGITIVAKRISPVGDSIEIYDYQIVNGCQTSYVLFDNREKLSDDSFVMVKLIEIIDEEVSDRVIYTTNRQTEVKSEAFIATKHFHKRLQDYYNALPNPYRLYYERRSKQYDLDDTVSKNRVITLTQQIQAYLAMFLNEPHSTHRYYGQ</sequence>
<reference evidence="2" key="1">
    <citation type="submission" date="2019-11" db="EMBL/GenBank/DDBJ databases">
        <authorList>
            <person name="Feng L."/>
        </authorList>
    </citation>
    <scope>NUCLEOTIDE SEQUENCE</scope>
    <source>
        <strain evidence="2">FplautiiLFYP42</strain>
    </source>
</reference>
<protein>
    <submittedName>
        <fullName evidence="2">AIPR protein</fullName>
    </submittedName>
</protein>
<organism evidence="2">
    <name type="scientific">Flavonifractor plautii</name>
    <name type="common">Fusobacterium plautii</name>
    <dbReference type="NCBI Taxonomy" id="292800"/>
    <lineage>
        <taxon>Bacteria</taxon>
        <taxon>Bacillati</taxon>
        <taxon>Bacillota</taxon>
        <taxon>Clostridia</taxon>
        <taxon>Eubacteriales</taxon>
        <taxon>Oscillospiraceae</taxon>
        <taxon>Flavonifractor</taxon>
    </lineage>
</organism>
<accession>A0A6N3F868</accession>
<dbReference type="EMBL" id="CACRUB010000044">
    <property type="protein sequence ID" value="VYU48274.1"/>
    <property type="molecule type" value="Genomic_DNA"/>
</dbReference>
<evidence type="ECO:0000259" key="1">
    <source>
        <dbReference type="Pfam" id="PF10592"/>
    </source>
</evidence>
<proteinExistence type="predicted"/>
<dbReference type="AlphaFoldDB" id="A0A6N3F868"/>
<dbReference type="Pfam" id="PF10592">
    <property type="entry name" value="AIPR"/>
    <property type="match status" value="1"/>
</dbReference>
<name>A0A6N3F868_FLAPL</name>